<reference evidence="2" key="1">
    <citation type="journal article" date="2015" name="MBio">
        <title>Genome-Resolved Metagenomic Analysis Reveals Roles for Candidate Phyla and Other Microbial Community Members in Biogeochemical Transformations in Oil Reservoirs.</title>
        <authorList>
            <person name="Hu P."/>
            <person name="Tom L."/>
            <person name="Singh A."/>
            <person name="Thomas B.C."/>
            <person name="Baker B.J."/>
            <person name="Piceno Y.M."/>
            <person name="Andersen G.L."/>
            <person name="Banfield J.F."/>
        </authorList>
    </citation>
    <scope>NUCLEOTIDE SEQUENCE [LARGE SCALE GENOMIC DNA]</scope>
</reference>
<proteinExistence type="predicted"/>
<evidence type="ECO:0000313" key="2">
    <source>
        <dbReference type="Proteomes" id="UP000053860"/>
    </source>
</evidence>
<dbReference type="PANTHER" id="PTHR30038:SF0">
    <property type="entry name" value="TUNGSTEN-CONTAINING ALDEHYDE FERREDOXIN OXIDOREDUCTASE"/>
    <property type="match status" value="1"/>
</dbReference>
<name>A0A101HFL4_9BACT</name>
<dbReference type="SUPFAM" id="SSF56228">
    <property type="entry name" value="Aldehyde ferredoxin oxidoreductase, N-terminal domain"/>
    <property type="match status" value="1"/>
</dbReference>
<evidence type="ECO:0000313" key="1">
    <source>
        <dbReference type="EMBL" id="KUK75998.1"/>
    </source>
</evidence>
<accession>A0A101HFL4</accession>
<dbReference type="EMBL" id="LGGN01000323">
    <property type="protein sequence ID" value="KUK75998.1"/>
    <property type="molecule type" value="Genomic_DNA"/>
</dbReference>
<dbReference type="PANTHER" id="PTHR30038">
    <property type="entry name" value="ALDEHYDE FERREDOXIN OXIDOREDUCTASE"/>
    <property type="match status" value="1"/>
</dbReference>
<dbReference type="InterPro" id="IPR036021">
    <property type="entry name" value="Tungsten_al_ferr_oxy-like_C"/>
</dbReference>
<dbReference type="SUPFAM" id="SSF48310">
    <property type="entry name" value="Aldehyde ferredoxin oxidoreductase, C-terminal domains"/>
    <property type="match status" value="1"/>
</dbReference>
<dbReference type="Gene3D" id="1.25.40.390">
    <property type="match status" value="1"/>
</dbReference>
<dbReference type="Pfam" id="PF12771">
    <property type="entry name" value="SusD-like_2"/>
    <property type="match status" value="1"/>
</dbReference>
<dbReference type="InterPro" id="IPR036503">
    <property type="entry name" value="Ald_Fedxn_OxRdtase_N_sf"/>
</dbReference>
<protein>
    <submittedName>
        <fullName evidence="1">Uncharacterized protein</fullName>
    </submittedName>
</protein>
<dbReference type="Gene3D" id="1.10.569.10">
    <property type="entry name" value="Aldehyde Ferredoxin Oxidoreductase Protein, subunit A, domain 2"/>
    <property type="match status" value="1"/>
</dbReference>
<dbReference type="SUPFAM" id="SSF48452">
    <property type="entry name" value="TPR-like"/>
    <property type="match status" value="1"/>
</dbReference>
<organism evidence="1 2">
    <name type="scientific">Proteiniphilum acetatigenes</name>
    <dbReference type="NCBI Taxonomy" id="294710"/>
    <lineage>
        <taxon>Bacteria</taxon>
        <taxon>Pseudomonadati</taxon>
        <taxon>Bacteroidota</taxon>
        <taxon>Bacteroidia</taxon>
        <taxon>Bacteroidales</taxon>
        <taxon>Dysgonomonadaceae</taxon>
        <taxon>Proteiniphilum</taxon>
    </lineage>
</organism>
<dbReference type="AlphaFoldDB" id="A0A101HFL4"/>
<feature type="non-terminal residue" evidence="1">
    <location>
        <position position="303"/>
    </location>
</feature>
<dbReference type="InterPro" id="IPR013984">
    <property type="entry name" value="Ald_Fedxn_OxRdtase_dom2"/>
</dbReference>
<comment type="caution">
    <text evidence="1">The sequence shown here is derived from an EMBL/GenBank/DDBJ whole genome shotgun (WGS) entry which is preliminary data.</text>
</comment>
<dbReference type="Proteomes" id="UP000053860">
    <property type="component" value="Unassembled WGS sequence"/>
</dbReference>
<sequence>MKRAIKSFYQHYPVIGRVQLTALSLSLAFLLSSCIDEELNIDPNRPSAVQTPSLIVTAEKHLLDNIRSESASLRSSALFIQQLSQVTYTSQSRYDIPFSYSDNVWDGLYEVANNLQEVIVLNSDPATKDLVTADGAGRNASQIAISRILKSVAFSALTDIFGDPSRNAARGGLGAVMGSKGLKAIILDPTGTDQVPIADPEAFRKTVREWAEILKHDVSISLYSRFGTPFAINNSAGHGTLPAMNYRSGRPDNFTAVSGNNIQKILFERGGKMHGCMPGCLVQCSIIYPDKDGKKICAAYEYE</sequence>
<dbReference type="InterPro" id="IPR051919">
    <property type="entry name" value="W-dependent_AOR"/>
</dbReference>
<dbReference type="InterPro" id="IPR011990">
    <property type="entry name" value="TPR-like_helical_dom_sf"/>
</dbReference>
<dbReference type="GO" id="GO:0016625">
    <property type="term" value="F:oxidoreductase activity, acting on the aldehyde or oxo group of donors, iron-sulfur protein as acceptor"/>
    <property type="evidence" value="ECO:0007669"/>
    <property type="project" value="InterPro"/>
</dbReference>
<dbReference type="PROSITE" id="PS51257">
    <property type="entry name" value="PROKAR_LIPOPROTEIN"/>
    <property type="match status" value="1"/>
</dbReference>
<dbReference type="GO" id="GO:0009055">
    <property type="term" value="F:electron transfer activity"/>
    <property type="evidence" value="ECO:0007669"/>
    <property type="project" value="InterPro"/>
</dbReference>
<dbReference type="GO" id="GO:0051536">
    <property type="term" value="F:iron-sulfur cluster binding"/>
    <property type="evidence" value="ECO:0007669"/>
    <property type="project" value="InterPro"/>
</dbReference>
<dbReference type="InterPro" id="IPR041662">
    <property type="entry name" value="SusD-like_2"/>
</dbReference>
<gene>
    <name evidence="1" type="ORF">XD92_1409</name>
</gene>